<organism evidence="1 2">
    <name type="scientific">Adineta steineri</name>
    <dbReference type="NCBI Taxonomy" id="433720"/>
    <lineage>
        <taxon>Eukaryota</taxon>
        <taxon>Metazoa</taxon>
        <taxon>Spiralia</taxon>
        <taxon>Gnathifera</taxon>
        <taxon>Rotifera</taxon>
        <taxon>Eurotatoria</taxon>
        <taxon>Bdelloidea</taxon>
        <taxon>Adinetida</taxon>
        <taxon>Adinetidae</taxon>
        <taxon>Adineta</taxon>
    </lineage>
</organism>
<evidence type="ECO:0000313" key="2">
    <source>
        <dbReference type="Proteomes" id="UP000663844"/>
    </source>
</evidence>
<dbReference type="EMBL" id="CAJOAZ010025799">
    <property type="protein sequence ID" value="CAF4395897.1"/>
    <property type="molecule type" value="Genomic_DNA"/>
</dbReference>
<sequence length="60" mass="7241">MTKDRLEELRKNVSFIRNRFNIIYLPSGVEKYGDDHDHSIDKHPTLIDIEDEFMNNVHRK</sequence>
<feature type="non-terminal residue" evidence="1">
    <location>
        <position position="60"/>
    </location>
</feature>
<dbReference type="Proteomes" id="UP000663844">
    <property type="component" value="Unassembled WGS sequence"/>
</dbReference>
<accession>A0A820P158</accession>
<proteinExistence type="predicted"/>
<dbReference type="AlphaFoldDB" id="A0A820P158"/>
<reference evidence="1" key="1">
    <citation type="submission" date="2021-02" db="EMBL/GenBank/DDBJ databases">
        <authorList>
            <person name="Nowell W R."/>
        </authorList>
    </citation>
    <scope>NUCLEOTIDE SEQUENCE</scope>
</reference>
<evidence type="ECO:0000313" key="1">
    <source>
        <dbReference type="EMBL" id="CAF4395897.1"/>
    </source>
</evidence>
<comment type="caution">
    <text evidence="1">The sequence shown here is derived from an EMBL/GenBank/DDBJ whole genome shotgun (WGS) entry which is preliminary data.</text>
</comment>
<name>A0A820P158_9BILA</name>
<gene>
    <name evidence="1" type="ORF">OXD698_LOCUS51180</name>
</gene>
<protein>
    <submittedName>
        <fullName evidence="1">Uncharacterized protein</fullName>
    </submittedName>
</protein>